<reference evidence="2" key="1">
    <citation type="journal article" date="2012" name="Nat. Genet.">
        <title>Lifestyle transitions in plant pathogenic Colletotrichum fungi deciphered by genome and transcriptome analyses.</title>
        <authorList>
            <person name="O'Connell R.J."/>
            <person name="Thon M.R."/>
            <person name="Hacquard S."/>
            <person name="Amyotte S.G."/>
            <person name="Kleemann J."/>
            <person name="Torres M.F."/>
            <person name="Damm U."/>
            <person name="Buiate E.A."/>
            <person name="Epstein L."/>
            <person name="Alkan N."/>
            <person name="Altmueller J."/>
            <person name="Alvarado-Balderrama L."/>
            <person name="Bauser C.A."/>
            <person name="Becker C."/>
            <person name="Birren B.W."/>
            <person name="Chen Z."/>
            <person name="Choi J."/>
            <person name="Crouch J.A."/>
            <person name="Duvick J.P."/>
            <person name="Farman M.A."/>
            <person name="Gan P."/>
            <person name="Heiman D."/>
            <person name="Henrissat B."/>
            <person name="Howard R.J."/>
            <person name="Kabbage M."/>
            <person name="Koch C."/>
            <person name="Kracher B."/>
            <person name="Kubo Y."/>
            <person name="Law A.D."/>
            <person name="Lebrun M.-H."/>
            <person name="Lee Y.-H."/>
            <person name="Miyara I."/>
            <person name="Moore N."/>
            <person name="Neumann U."/>
            <person name="Nordstroem K."/>
            <person name="Panaccione D.G."/>
            <person name="Panstruga R."/>
            <person name="Place M."/>
            <person name="Proctor R.H."/>
            <person name="Prusky D."/>
            <person name="Rech G."/>
            <person name="Reinhardt R."/>
            <person name="Rollins J.A."/>
            <person name="Rounsley S."/>
            <person name="Schardl C.L."/>
            <person name="Schwartz D.C."/>
            <person name="Shenoy N."/>
            <person name="Shirasu K."/>
            <person name="Sikhakolli U.R."/>
            <person name="Stueber K."/>
            <person name="Sukno S.A."/>
            <person name="Sweigard J.A."/>
            <person name="Takano Y."/>
            <person name="Takahara H."/>
            <person name="Trail F."/>
            <person name="van der Does H.C."/>
            <person name="Voll L.M."/>
            <person name="Will I."/>
            <person name="Young S."/>
            <person name="Zeng Q."/>
            <person name="Zhang J."/>
            <person name="Zhou S."/>
            <person name="Dickman M.B."/>
            <person name="Schulze-Lefert P."/>
            <person name="Ver Loren van Themaat E."/>
            <person name="Ma L.-J."/>
            <person name="Vaillancourt L.J."/>
        </authorList>
    </citation>
    <scope>NUCLEOTIDE SEQUENCE [LARGE SCALE GENOMIC DNA]</scope>
    <source>
        <strain evidence="2">IMI 349063</strain>
    </source>
</reference>
<dbReference type="AlphaFoldDB" id="H1V2L6"/>
<organism evidence="1 2">
    <name type="scientific">Colletotrichum higginsianum (strain IMI 349063)</name>
    <name type="common">Crucifer anthracnose fungus</name>
    <dbReference type="NCBI Taxonomy" id="759273"/>
    <lineage>
        <taxon>Eukaryota</taxon>
        <taxon>Fungi</taxon>
        <taxon>Dikarya</taxon>
        <taxon>Ascomycota</taxon>
        <taxon>Pezizomycotina</taxon>
        <taxon>Sordariomycetes</taxon>
        <taxon>Hypocreomycetidae</taxon>
        <taxon>Glomerellales</taxon>
        <taxon>Glomerellaceae</taxon>
        <taxon>Colletotrichum</taxon>
        <taxon>Colletotrichum destructivum species complex</taxon>
    </lineage>
</organism>
<dbReference type="Proteomes" id="UP000007174">
    <property type="component" value="Unassembled WGS sequence"/>
</dbReference>
<sequence length="96" mass="10826">PHQRQNFFSIRIKVRLDAPPSFCLPSLLYQLPGAKYALPDEAVVSTAQGIRIVSIMPINISFLVRIIPLHCCVSCDSSVPGFSLQLFLYRLIRPRD</sequence>
<protein>
    <submittedName>
        <fullName evidence="1">Uncharacterized protein</fullName>
    </submittedName>
</protein>
<evidence type="ECO:0000313" key="1">
    <source>
        <dbReference type="EMBL" id="CCF34468.1"/>
    </source>
</evidence>
<evidence type="ECO:0000313" key="2">
    <source>
        <dbReference type="Proteomes" id="UP000007174"/>
    </source>
</evidence>
<proteinExistence type="predicted"/>
<name>H1V2L6_COLHI</name>
<gene>
    <name evidence="1" type="ORF">CH063_06457</name>
</gene>
<dbReference type="EMBL" id="CACQ02001153">
    <property type="protein sequence ID" value="CCF34468.1"/>
    <property type="molecule type" value="Genomic_DNA"/>
</dbReference>
<accession>H1V2L6</accession>
<dbReference type="HOGENOM" id="CLU_2365210_0_0_1"/>
<feature type="non-terminal residue" evidence="1">
    <location>
        <position position="96"/>
    </location>
</feature>